<accession>A0ABV6EG23</accession>
<reference evidence="1 2" key="1">
    <citation type="submission" date="2024-09" db="EMBL/GenBank/DDBJ databases">
        <authorList>
            <person name="Sun Q."/>
            <person name="Mori K."/>
        </authorList>
    </citation>
    <scope>NUCLEOTIDE SEQUENCE [LARGE SCALE GENOMIC DNA]</scope>
    <source>
        <strain evidence="1 2">CCM 8626</strain>
    </source>
</reference>
<dbReference type="Proteomes" id="UP001589792">
    <property type="component" value="Unassembled WGS sequence"/>
</dbReference>
<organism evidence="1 2">
    <name type="scientific">Serratia aquatilis</name>
    <dbReference type="NCBI Taxonomy" id="1737515"/>
    <lineage>
        <taxon>Bacteria</taxon>
        <taxon>Pseudomonadati</taxon>
        <taxon>Pseudomonadota</taxon>
        <taxon>Gammaproteobacteria</taxon>
        <taxon>Enterobacterales</taxon>
        <taxon>Yersiniaceae</taxon>
        <taxon>Serratia</taxon>
    </lineage>
</organism>
<dbReference type="EMBL" id="JBHLXG010000017">
    <property type="protein sequence ID" value="MFC0227942.1"/>
    <property type="molecule type" value="Genomic_DNA"/>
</dbReference>
<keyword evidence="2" id="KW-1185">Reference proteome</keyword>
<gene>
    <name evidence="1" type="ORF">ACFFJ3_15800</name>
</gene>
<evidence type="ECO:0000313" key="1">
    <source>
        <dbReference type="EMBL" id="MFC0227942.1"/>
    </source>
</evidence>
<comment type="caution">
    <text evidence="1">The sequence shown here is derived from an EMBL/GenBank/DDBJ whole genome shotgun (WGS) entry which is preliminary data.</text>
</comment>
<proteinExistence type="predicted"/>
<protein>
    <submittedName>
        <fullName evidence="1">Uncharacterized protein</fullName>
    </submittedName>
</protein>
<name>A0ABV6EG23_9GAMM</name>
<evidence type="ECO:0000313" key="2">
    <source>
        <dbReference type="Proteomes" id="UP001589792"/>
    </source>
</evidence>
<dbReference type="RefSeq" id="WP_380677037.1">
    <property type="nucleotide sequence ID" value="NZ_CP173186.1"/>
</dbReference>
<sequence length="252" mass="30202">METKYYPLELFERLEDELRETEASLRSELKMRFRQLQFFNGCYPKVEFFDYLEKSPKLKRQEFKPTNGSENANLDGLIATLYEIHIRIQYIARKYLLNNWQMPKHLRVYLVDMMEGLSSPGLFQLYESKKRNPEKEAIEKYIVFRVMLCEYLGIPQESKEGNVFEDICDEVKWTHNYSKLKNASLAKKKYLDNKTLGMPLHEFILEYLNEWELYRNYLINNKKDGRRLRDLSTLIASLHTDPDILSKVKARK</sequence>